<gene>
    <name evidence="1" type="ORF">PROQFM164_S03g001124</name>
</gene>
<dbReference type="EMBL" id="HG792017">
    <property type="protein sequence ID" value="CDM34400.1"/>
    <property type="molecule type" value="Genomic_DNA"/>
</dbReference>
<protein>
    <submittedName>
        <fullName evidence="1">Genomic scaffold, ProqFM164S03</fullName>
    </submittedName>
</protein>
<dbReference type="Proteomes" id="UP000030686">
    <property type="component" value="Unassembled WGS sequence"/>
</dbReference>
<evidence type="ECO:0000313" key="2">
    <source>
        <dbReference type="Proteomes" id="UP000030686"/>
    </source>
</evidence>
<dbReference type="AlphaFoldDB" id="W6QD56"/>
<proteinExistence type="predicted"/>
<reference evidence="1" key="1">
    <citation type="journal article" date="2014" name="Nat. Commun.">
        <title>Multiple recent horizontal transfers of a large genomic region in cheese making fungi.</title>
        <authorList>
            <person name="Cheeseman K."/>
            <person name="Ropars J."/>
            <person name="Renault P."/>
            <person name="Dupont J."/>
            <person name="Gouzy J."/>
            <person name="Branca A."/>
            <person name="Abraham A.L."/>
            <person name="Ceppi M."/>
            <person name="Conseiller E."/>
            <person name="Debuchy R."/>
            <person name="Malagnac F."/>
            <person name="Goarin A."/>
            <person name="Silar P."/>
            <person name="Lacoste S."/>
            <person name="Sallet E."/>
            <person name="Bensimon A."/>
            <person name="Giraud T."/>
            <person name="Brygoo Y."/>
        </authorList>
    </citation>
    <scope>NUCLEOTIDE SEQUENCE [LARGE SCALE GENOMIC DNA]</scope>
    <source>
        <strain evidence="1">FM164</strain>
    </source>
</reference>
<accession>W6QD56</accession>
<name>W6QD56_PENRF</name>
<sequence>MLHHPFRAIEELLDLVHTHPHDVYGKDLGEETEELFEEEDTVPADKEKYRPIVLESIVTISRK</sequence>
<organism evidence="1 2">
    <name type="scientific">Penicillium roqueforti (strain FM164)</name>
    <dbReference type="NCBI Taxonomy" id="1365484"/>
    <lineage>
        <taxon>Eukaryota</taxon>
        <taxon>Fungi</taxon>
        <taxon>Dikarya</taxon>
        <taxon>Ascomycota</taxon>
        <taxon>Pezizomycotina</taxon>
        <taxon>Eurotiomycetes</taxon>
        <taxon>Eurotiomycetidae</taxon>
        <taxon>Eurotiales</taxon>
        <taxon>Aspergillaceae</taxon>
        <taxon>Penicillium</taxon>
    </lineage>
</organism>
<evidence type="ECO:0000313" key="1">
    <source>
        <dbReference type="EMBL" id="CDM34400.1"/>
    </source>
</evidence>
<keyword evidence="2" id="KW-1185">Reference proteome</keyword>